<evidence type="ECO:0000256" key="1">
    <source>
        <dbReference type="ARBA" id="ARBA00001947"/>
    </source>
</evidence>
<dbReference type="AlphaFoldDB" id="A0A062XZR1"/>
<keyword evidence="4" id="KW-0862">Zinc</keyword>
<accession>A0A062XZR1</accession>
<dbReference type="Gene3D" id="3.60.15.10">
    <property type="entry name" value="Ribonuclease Z/Hydroxyacylglutathione hydrolase-like"/>
    <property type="match status" value="1"/>
</dbReference>
<dbReference type="InterPro" id="IPR036866">
    <property type="entry name" value="RibonucZ/Hydroxyglut_hydro"/>
</dbReference>
<evidence type="ECO:0000313" key="7">
    <source>
        <dbReference type="EMBL" id="KDA53621.1"/>
    </source>
</evidence>
<dbReference type="InterPro" id="IPR051453">
    <property type="entry name" value="MBL_Glyoxalase_II"/>
</dbReference>
<dbReference type="SMART" id="SM00849">
    <property type="entry name" value="Lactamase_B"/>
    <property type="match status" value="1"/>
</dbReference>
<dbReference type="PANTHER" id="PTHR46233:SF3">
    <property type="entry name" value="HYDROXYACYLGLUTATHIONE HYDROLASE GLOC"/>
    <property type="match status" value="1"/>
</dbReference>
<protein>
    <recommendedName>
        <fullName evidence="6">Metallo-beta-lactamase domain-containing protein</fullName>
    </recommendedName>
</protein>
<evidence type="ECO:0000259" key="6">
    <source>
        <dbReference type="SMART" id="SM00849"/>
    </source>
</evidence>
<evidence type="ECO:0000256" key="5">
    <source>
        <dbReference type="SAM" id="MobiDB-lite"/>
    </source>
</evidence>
<keyword evidence="8" id="KW-1185">Reference proteome</keyword>
<name>A0A062XZR1_9BACT</name>
<dbReference type="GO" id="GO:0046872">
    <property type="term" value="F:metal ion binding"/>
    <property type="evidence" value="ECO:0007669"/>
    <property type="project" value="UniProtKB-KW"/>
</dbReference>
<keyword evidence="3" id="KW-0378">Hydrolase</keyword>
<sequence length="213" mass="23198">MKVTSFALGPFAANCLVLEAEGCQDVFLVDPGFDVEQVILWLKRRNKKPCAVLLTHAHLDHAWGCGAVKESFPEVPVWLHEKDLPLLENLATQAHMFGFPTPPAVTGEPVLKDGLELSLAGERFLVRHCPGHSPGHVVFLGEDNGQPWAVVGDVIFAGSVGRTDLWGGSWDELEASIRQVIYRLPGDTVLYPGHGPTTTVGEERLSNPFVSDT</sequence>
<reference evidence="7 8" key="1">
    <citation type="submission" date="2014-04" db="EMBL/GenBank/DDBJ databases">
        <title>The Genome Sequence of Thermoanaerobaculum aquaticum MP-01, The First Cultivated Group 23 Acidobacterium.</title>
        <authorList>
            <person name="Stamps B.W."/>
            <person name="Losey N.A."/>
            <person name="Lawson P.A."/>
            <person name="Stevenson B.S."/>
        </authorList>
    </citation>
    <scope>NUCLEOTIDE SEQUENCE [LARGE SCALE GENOMIC DNA]</scope>
    <source>
        <strain evidence="7 8">MP-01</strain>
    </source>
</reference>
<dbReference type="GO" id="GO:0016787">
    <property type="term" value="F:hydrolase activity"/>
    <property type="evidence" value="ECO:0007669"/>
    <property type="project" value="UniProtKB-KW"/>
</dbReference>
<evidence type="ECO:0000313" key="8">
    <source>
        <dbReference type="Proteomes" id="UP000027284"/>
    </source>
</evidence>
<gene>
    <name evidence="7" type="ORF">EG19_05320</name>
</gene>
<evidence type="ECO:0000256" key="4">
    <source>
        <dbReference type="ARBA" id="ARBA00022833"/>
    </source>
</evidence>
<dbReference type="RefSeq" id="WP_038049478.1">
    <property type="nucleotide sequence ID" value="NZ_JMFG01000020.1"/>
</dbReference>
<evidence type="ECO:0000256" key="2">
    <source>
        <dbReference type="ARBA" id="ARBA00022723"/>
    </source>
</evidence>
<comment type="caution">
    <text evidence="7">The sequence shown here is derived from an EMBL/GenBank/DDBJ whole genome shotgun (WGS) entry which is preliminary data.</text>
</comment>
<feature type="domain" description="Metallo-beta-lactamase" evidence="6">
    <location>
        <begin position="12"/>
        <end position="194"/>
    </location>
</feature>
<dbReference type="Pfam" id="PF00753">
    <property type="entry name" value="Lactamase_B"/>
    <property type="match status" value="1"/>
</dbReference>
<organism evidence="7 8">
    <name type="scientific">Thermoanaerobaculum aquaticum</name>
    <dbReference type="NCBI Taxonomy" id="1312852"/>
    <lineage>
        <taxon>Bacteria</taxon>
        <taxon>Pseudomonadati</taxon>
        <taxon>Acidobacteriota</taxon>
        <taxon>Thermoanaerobaculia</taxon>
        <taxon>Thermoanaerobaculales</taxon>
        <taxon>Thermoanaerobaculaceae</taxon>
        <taxon>Thermoanaerobaculum</taxon>
    </lineage>
</organism>
<evidence type="ECO:0000256" key="3">
    <source>
        <dbReference type="ARBA" id="ARBA00022801"/>
    </source>
</evidence>
<dbReference type="InterPro" id="IPR001279">
    <property type="entry name" value="Metallo-B-lactamas"/>
</dbReference>
<comment type="cofactor">
    <cofactor evidence="1">
        <name>Zn(2+)</name>
        <dbReference type="ChEBI" id="CHEBI:29105"/>
    </cofactor>
</comment>
<dbReference type="SUPFAM" id="SSF56281">
    <property type="entry name" value="Metallo-hydrolase/oxidoreductase"/>
    <property type="match status" value="1"/>
</dbReference>
<feature type="region of interest" description="Disordered" evidence="5">
    <location>
        <begin position="193"/>
        <end position="213"/>
    </location>
</feature>
<dbReference type="PANTHER" id="PTHR46233">
    <property type="entry name" value="HYDROXYACYLGLUTATHIONE HYDROLASE GLOC"/>
    <property type="match status" value="1"/>
</dbReference>
<dbReference type="STRING" id="1312852.EG19_05320"/>
<keyword evidence="2" id="KW-0479">Metal-binding</keyword>
<dbReference type="OrthoDB" id="9802248at2"/>
<dbReference type="Proteomes" id="UP000027284">
    <property type="component" value="Unassembled WGS sequence"/>
</dbReference>
<proteinExistence type="predicted"/>
<dbReference type="EMBL" id="JMFG01000020">
    <property type="protein sequence ID" value="KDA53621.1"/>
    <property type="molecule type" value="Genomic_DNA"/>
</dbReference>